<dbReference type="InterPro" id="IPR003752">
    <property type="entry name" value="DiS_bond_form_DsbB/BdbC"/>
</dbReference>
<keyword evidence="8" id="KW-1185">Reference proteome</keyword>
<organism evidence="7 8">
    <name type="scientific">Hypericibacter terrae</name>
    <dbReference type="NCBI Taxonomy" id="2602015"/>
    <lineage>
        <taxon>Bacteria</taxon>
        <taxon>Pseudomonadati</taxon>
        <taxon>Pseudomonadota</taxon>
        <taxon>Alphaproteobacteria</taxon>
        <taxon>Rhodospirillales</taxon>
        <taxon>Dongiaceae</taxon>
        <taxon>Hypericibacter</taxon>
    </lineage>
</organism>
<keyword evidence="4 6" id="KW-1133">Transmembrane helix</keyword>
<dbReference type="GO" id="GO:0005886">
    <property type="term" value="C:plasma membrane"/>
    <property type="evidence" value="ECO:0007669"/>
    <property type="project" value="UniProtKB-SubCell"/>
</dbReference>
<dbReference type="KEGG" id="htq:FRZ44_46030"/>
<feature type="transmembrane region" description="Helical" evidence="6">
    <location>
        <begin position="45"/>
        <end position="64"/>
    </location>
</feature>
<evidence type="ECO:0000256" key="4">
    <source>
        <dbReference type="ARBA" id="ARBA00022989"/>
    </source>
</evidence>
<dbReference type="InterPro" id="IPR024199">
    <property type="entry name" value="Uncharacterised_DsbB"/>
</dbReference>
<gene>
    <name evidence="7" type="ORF">FRZ44_46030</name>
</gene>
<keyword evidence="3 6" id="KW-0812">Transmembrane</keyword>
<dbReference type="Proteomes" id="UP000326202">
    <property type="component" value="Chromosome"/>
</dbReference>
<dbReference type="PANTHER" id="PTHR36570">
    <property type="entry name" value="DISULFIDE BOND FORMATION PROTEIN B"/>
    <property type="match status" value="1"/>
</dbReference>
<feature type="transmembrane region" description="Helical" evidence="6">
    <location>
        <begin position="71"/>
        <end position="93"/>
    </location>
</feature>
<feature type="transmembrane region" description="Helical" evidence="6">
    <location>
        <begin position="132"/>
        <end position="158"/>
    </location>
</feature>
<accession>A0A5J6MTF2</accession>
<dbReference type="InterPro" id="IPR023380">
    <property type="entry name" value="DsbB-like_sf"/>
</dbReference>
<dbReference type="Pfam" id="PF02600">
    <property type="entry name" value="DsbB"/>
    <property type="match status" value="1"/>
</dbReference>
<sequence length="163" mass="17203">MLSLRSLTPARAATLVLLGALLPLLVALASQYWGGLSPCELCLDQRWALVAAGILAIPGIFLETKPRAARLFLYLAGAAALVGAGIAIFHVGVEQHWWEGTSACTTKIKAGMSAADFEAAILAAPVVRCDDIAWSLFGISMAGYNVLYSGALGAFSLWQARRI</sequence>
<dbReference type="PANTHER" id="PTHR36570:SF3">
    <property type="entry name" value="DISULFIDE BOND FORMATION PROTEIN B"/>
    <property type="match status" value="1"/>
</dbReference>
<evidence type="ECO:0000256" key="3">
    <source>
        <dbReference type="ARBA" id="ARBA00022692"/>
    </source>
</evidence>
<dbReference type="GO" id="GO:0015035">
    <property type="term" value="F:protein-disulfide reductase activity"/>
    <property type="evidence" value="ECO:0007669"/>
    <property type="project" value="InterPro"/>
</dbReference>
<evidence type="ECO:0000313" key="8">
    <source>
        <dbReference type="Proteomes" id="UP000326202"/>
    </source>
</evidence>
<dbReference type="InterPro" id="IPR050183">
    <property type="entry name" value="DsbB"/>
</dbReference>
<evidence type="ECO:0000256" key="1">
    <source>
        <dbReference type="ARBA" id="ARBA00004651"/>
    </source>
</evidence>
<keyword evidence="5 6" id="KW-0472">Membrane</keyword>
<protein>
    <submittedName>
        <fullName evidence="7">Dihydroneopterin aldolase</fullName>
    </submittedName>
</protein>
<proteinExistence type="predicted"/>
<dbReference type="EMBL" id="CP042906">
    <property type="protein sequence ID" value="QEX19290.1"/>
    <property type="molecule type" value="Genomic_DNA"/>
</dbReference>
<evidence type="ECO:0000256" key="6">
    <source>
        <dbReference type="SAM" id="Phobius"/>
    </source>
</evidence>
<dbReference type="SUPFAM" id="SSF158442">
    <property type="entry name" value="DsbB-like"/>
    <property type="match status" value="1"/>
</dbReference>
<dbReference type="GO" id="GO:0006457">
    <property type="term" value="P:protein folding"/>
    <property type="evidence" value="ECO:0007669"/>
    <property type="project" value="InterPro"/>
</dbReference>
<evidence type="ECO:0000256" key="2">
    <source>
        <dbReference type="ARBA" id="ARBA00022475"/>
    </source>
</evidence>
<dbReference type="RefSeq" id="WP_225308408.1">
    <property type="nucleotide sequence ID" value="NZ_CP042906.1"/>
</dbReference>
<dbReference type="Gene3D" id="1.20.1550.10">
    <property type="entry name" value="DsbB-like"/>
    <property type="match status" value="1"/>
</dbReference>
<dbReference type="PIRSF" id="PIRSF033913">
    <property type="entry name" value="S-S_format_DsbB"/>
    <property type="match status" value="1"/>
</dbReference>
<evidence type="ECO:0000313" key="7">
    <source>
        <dbReference type="EMBL" id="QEX19290.1"/>
    </source>
</evidence>
<keyword evidence="2" id="KW-1003">Cell membrane</keyword>
<evidence type="ECO:0000256" key="5">
    <source>
        <dbReference type="ARBA" id="ARBA00023136"/>
    </source>
</evidence>
<reference evidence="7 8" key="1">
    <citation type="submission" date="2019-08" db="EMBL/GenBank/DDBJ databases">
        <title>Hyperibacter terrae gen. nov., sp. nov. and Hyperibacter viscosus sp. nov., two new members in the family Rhodospirillaceae isolated from the rhizosphere of Hypericum perforatum.</title>
        <authorList>
            <person name="Noviana Z."/>
        </authorList>
    </citation>
    <scope>NUCLEOTIDE SEQUENCE [LARGE SCALE GENOMIC DNA]</scope>
    <source>
        <strain evidence="7 8">R5913</strain>
    </source>
</reference>
<comment type="subcellular location">
    <subcellularLocation>
        <location evidence="1">Cell membrane</location>
        <topology evidence="1">Multi-pass membrane protein</topology>
    </subcellularLocation>
</comment>
<dbReference type="AlphaFoldDB" id="A0A5J6MTF2"/>
<name>A0A5J6MTF2_9PROT</name>